<protein>
    <submittedName>
        <fullName evidence="2">Uncharacterized protein</fullName>
    </submittedName>
</protein>
<dbReference type="EMBL" id="BNDW01000095">
    <property type="protein sequence ID" value="GHI25841.1"/>
    <property type="molecule type" value="Genomic_DNA"/>
</dbReference>
<organism evidence="2 3">
    <name type="scientific">Streptomyces hydrogenans</name>
    <dbReference type="NCBI Taxonomy" id="1873719"/>
    <lineage>
        <taxon>Bacteria</taxon>
        <taxon>Bacillati</taxon>
        <taxon>Actinomycetota</taxon>
        <taxon>Actinomycetes</taxon>
        <taxon>Kitasatosporales</taxon>
        <taxon>Streptomycetaceae</taxon>
        <taxon>Streptomyces</taxon>
    </lineage>
</organism>
<proteinExistence type="predicted"/>
<dbReference type="EMBL" id="BNDW01000095">
    <property type="protein sequence ID" value="GHI25849.1"/>
    <property type="molecule type" value="Genomic_DNA"/>
</dbReference>
<accession>A0ABQ3PLH0</accession>
<evidence type="ECO:0000313" key="1">
    <source>
        <dbReference type="EMBL" id="GHI25841.1"/>
    </source>
</evidence>
<keyword evidence="3" id="KW-1185">Reference proteome</keyword>
<reference evidence="2" key="1">
    <citation type="submission" date="2024-05" db="EMBL/GenBank/DDBJ databases">
        <title>Whole genome shotgun sequence of Streptomyces hydrogenans NBRC 13475.</title>
        <authorList>
            <person name="Komaki H."/>
            <person name="Tamura T."/>
        </authorList>
    </citation>
    <scope>NUCLEOTIDE SEQUENCE</scope>
    <source>
        <strain evidence="2">NBRC 13475</strain>
    </source>
</reference>
<evidence type="ECO:0000313" key="2">
    <source>
        <dbReference type="EMBL" id="GHI25849.1"/>
    </source>
</evidence>
<evidence type="ECO:0000313" key="3">
    <source>
        <dbReference type="Proteomes" id="UP001052739"/>
    </source>
</evidence>
<dbReference type="Proteomes" id="UP001052739">
    <property type="component" value="Unassembled WGS sequence"/>
</dbReference>
<comment type="caution">
    <text evidence="2">The sequence shown here is derived from an EMBL/GenBank/DDBJ whole genome shotgun (WGS) entry which is preliminary data.</text>
</comment>
<name>A0ABQ3PLH0_9ACTN</name>
<gene>
    <name evidence="1" type="ORF">Shyd_72120</name>
    <name evidence="2" type="ORF">Shyd_72200</name>
</gene>
<sequence>MDLAGRPGGPTRAPRLPLTGAVEAAVRAATEKVLAEGLR</sequence>